<organism evidence="1 2">
    <name type="scientific">Thermococcus paralvinellae</name>
    <dbReference type="NCBI Taxonomy" id="582419"/>
    <lineage>
        <taxon>Archaea</taxon>
        <taxon>Methanobacteriati</taxon>
        <taxon>Methanobacteriota</taxon>
        <taxon>Thermococci</taxon>
        <taxon>Thermococcales</taxon>
        <taxon>Thermococcaceae</taxon>
        <taxon>Thermococcus</taxon>
    </lineage>
</organism>
<comment type="caution">
    <text evidence="1">The sequence shown here is derived from an EMBL/GenBank/DDBJ whole genome shotgun (WGS) entry which is preliminary data.</text>
</comment>
<name>A0A832ZEP0_9EURY</name>
<accession>A0A832ZEP0</accession>
<dbReference type="GO" id="GO:0003989">
    <property type="term" value="F:acetyl-CoA carboxylase activity"/>
    <property type="evidence" value="ECO:0007669"/>
    <property type="project" value="UniProtKB-EC"/>
</dbReference>
<dbReference type="EMBL" id="DQUR01000023">
    <property type="protein sequence ID" value="HIP88499.1"/>
    <property type="molecule type" value="Genomic_DNA"/>
</dbReference>
<proteinExistence type="predicted"/>
<dbReference type="Proteomes" id="UP000653692">
    <property type="component" value="Unassembled WGS sequence"/>
</dbReference>
<reference evidence="1" key="1">
    <citation type="journal article" date="2020" name="ISME J.">
        <title>Gammaproteobacteria mediating utilization of methyl-, sulfur- and petroleum organic compounds in deep ocean hydrothermal plumes.</title>
        <authorList>
            <person name="Zhou Z."/>
            <person name="Liu Y."/>
            <person name="Pan J."/>
            <person name="Cron B.R."/>
            <person name="Toner B.M."/>
            <person name="Anantharaman K."/>
            <person name="Breier J.A."/>
            <person name="Dick G.J."/>
            <person name="Li M."/>
        </authorList>
    </citation>
    <scope>NUCLEOTIDE SEQUENCE</scope>
    <source>
        <strain evidence="1">SZUA-1476</strain>
    </source>
</reference>
<sequence>MKMVKVKVTVDGVTYEVEVEELGMGRFRVSFDGESYEVEAKDLGLEMQMPAQVQTVSAPTPSVSLVSQVSSVPSSASASVGEGVVCAPMPGK</sequence>
<gene>
    <name evidence="1" type="ORF">EYH24_00625</name>
</gene>
<protein>
    <submittedName>
        <fullName evidence="1">Acetyl-CoA carboxylase biotin carboxyl carrier protein subunit</fullName>
        <ecNumber evidence="1">6.4.1.2</ecNumber>
    </submittedName>
</protein>
<evidence type="ECO:0000313" key="1">
    <source>
        <dbReference type="EMBL" id="HIP88499.1"/>
    </source>
</evidence>
<feature type="non-terminal residue" evidence="1">
    <location>
        <position position="92"/>
    </location>
</feature>
<evidence type="ECO:0000313" key="2">
    <source>
        <dbReference type="Proteomes" id="UP000653692"/>
    </source>
</evidence>
<dbReference type="AlphaFoldDB" id="A0A832ZEP0"/>
<dbReference type="EC" id="6.4.1.2" evidence="1"/>
<keyword evidence="1" id="KW-0436">Ligase</keyword>